<dbReference type="AlphaFoldDB" id="A0A0M8P020"/>
<proteinExistence type="predicted"/>
<name>A0A0M8P020_9EURO</name>
<reference evidence="1 2" key="1">
    <citation type="submission" date="2015-08" db="EMBL/GenBank/DDBJ databases">
        <title>Genome sequencing of Penicillium nordicum.</title>
        <authorList>
            <person name="Nguyen H.D."/>
            <person name="Seifert K.A."/>
        </authorList>
    </citation>
    <scope>NUCLEOTIDE SEQUENCE [LARGE SCALE GENOMIC DNA]</scope>
    <source>
        <strain evidence="1 2">DAOMC 185683</strain>
    </source>
</reference>
<evidence type="ECO:0000313" key="2">
    <source>
        <dbReference type="Proteomes" id="UP000037696"/>
    </source>
</evidence>
<protein>
    <submittedName>
        <fullName evidence="1">Uncharacterized protein</fullName>
    </submittedName>
</protein>
<evidence type="ECO:0000313" key="1">
    <source>
        <dbReference type="EMBL" id="KOS42368.1"/>
    </source>
</evidence>
<accession>A0A0M8P020</accession>
<organism evidence="1 2">
    <name type="scientific">Penicillium nordicum</name>
    <dbReference type="NCBI Taxonomy" id="229535"/>
    <lineage>
        <taxon>Eukaryota</taxon>
        <taxon>Fungi</taxon>
        <taxon>Dikarya</taxon>
        <taxon>Ascomycota</taxon>
        <taxon>Pezizomycotina</taxon>
        <taxon>Eurotiomycetes</taxon>
        <taxon>Eurotiomycetidae</taxon>
        <taxon>Eurotiales</taxon>
        <taxon>Aspergillaceae</taxon>
        <taxon>Penicillium</taxon>
    </lineage>
</organism>
<gene>
    <name evidence="1" type="ORF">ACN38_g6720</name>
</gene>
<dbReference type="Proteomes" id="UP000037696">
    <property type="component" value="Unassembled WGS sequence"/>
</dbReference>
<dbReference type="EMBL" id="LHQQ01000107">
    <property type="protein sequence ID" value="KOS42368.1"/>
    <property type="molecule type" value="Genomic_DNA"/>
</dbReference>
<keyword evidence="2" id="KW-1185">Reference proteome</keyword>
<comment type="caution">
    <text evidence="1">The sequence shown here is derived from an EMBL/GenBank/DDBJ whole genome shotgun (WGS) entry which is preliminary data.</text>
</comment>
<sequence length="116" mass="12832">MEASRVISLNLPFLGVEASHMCHILDNFNHSSHCPLTYVSYSKGICYGNSGIRIFCRQIFRHLKASKSLILVSDPWPGYTFVGRHYGTGLSVAGKLTGLPWPQFPAGPPPVWMGQL</sequence>